<feature type="region of interest" description="Disordered" evidence="1">
    <location>
        <begin position="97"/>
        <end position="124"/>
    </location>
</feature>
<accession>A0AAE0NAS6</accession>
<feature type="compositionally biased region" description="Acidic residues" evidence="1">
    <location>
        <begin position="104"/>
        <end position="122"/>
    </location>
</feature>
<dbReference type="PANTHER" id="PTHR35391:SF7">
    <property type="entry name" value="C2H2-TYPE DOMAIN-CONTAINING PROTEIN"/>
    <property type="match status" value="1"/>
</dbReference>
<dbReference type="InterPro" id="IPR013087">
    <property type="entry name" value="Znf_C2H2_type"/>
</dbReference>
<feature type="region of interest" description="Disordered" evidence="1">
    <location>
        <begin position="517"/>
        <end position="579"/>
    </location>
</feature>
<name>A0AAE0NAS6_9PEZI</name>
<proteinExistence type="predicted"/>
<dbReference type="PROSITE" id="PS00028">
    <property type="entry name" value="ZINC_FINGER_C2H2_1"/>
    <property type="match status" value="1"/>
</dbReference>
<feature type="domain" description="C2H2-type" evidence="2">
    <location>
        <begin position="481"/>
        <end position="502"/>
    </location>
</feature>
<protein>
    <recommendedName>
        <fullName evidence="2">C2H2-type domain-containing protein</fullName>
    </recommendedName>
</protein>
<dbReference type="InterPro" id="IPR058925">
    <property type="entry name" value="zf-C2H2_AcuF"/>
</dbReference>
<reference evidence="3" key="2">
    <citation type="submission" date="2023-06" db="EMBL/GenBank/DDBJ databases">
        <authorList>
            <consortium name="Lawrence Berkeley National Laboratory"/>
            <person name="Haridas S."/>
            <person name="Hensen N."/>
            <person name="Bonometti L."/>
            <person name="Westerberg I."/>
            <person name="Brannstrom I.O."/>
            <person name="Guillou S."/>
            <person name="Cros-Aarteil S."/>
            <person name="Calhoun S."/>
            <person name="Kuo A."/>
            <person name="Mondo S."/>
            <person name="Pangilinan J."/>
            <person name="Riley R."/>
            <person name="Labutti K."/>
            <person name="Andreopoulos B."/>
            <person name="Lipzen A."/>
            <person name="Chen C."/>
            <person name="Yanf M."/>
            <person name="Daum C."/>
            <person name="Ng V."/>
            <person name="Clum A."/>
            <person name="Steindorff A."/>
            <person name="Ohm R."/>
            <person name="Martin F."/>
            <person name="Silar P."/>
            <person name="Natvig D."/>
            <person name="Lalanne C."/>
            <person name="Gautier V."/>
            <person name="Ament-Velasquez S.L."/>
            <person name="Kruys A."/>
            <person name="Hutchinson M.I."/>
            <person name="Powell A.J."/>
            <person name="Barry K."/>
            <person name="Miller A.N."/>
            <person name="Grigoriev I.V."/>
            <person name="Debuchy R."/>
            <person name="Gladieux P."/>
            <person name="Thoren M.H."/>
            <person name="Johannesson H."/>
        </authorList>
    </citation>
    <scope>NUCLEOTIDE SEQUENCE</scope>
    <source>
        <strain evidence="3">CBS 958.72</strain>
    </source>
</reference>
<dbReference type="PANTHER" id="PTHR35391">
    <property type="entry name" value="C2H2-TYPE DOMAIN-CONTAINING PROTEIN-RELATED"/>
    <property type="match status" value="1"/>
</dbReference>
<dbReference type="Pfam" id="PF26082">
    <property type="entry name" value="zf-C2H2_AcuF"/>
    <property type="match status" value="1"/>
</dbReference>
<sequence length="579" mass="63703">MDALAHAGFRVAAEFEKVKALDSSKCPENFNALAPKLASQADRFQLWGVNLGLFVSGHASLDYRLRDAENIRSAAQRMISSLEDALIEVLDYFGNSSDPSQEVDPVEEEFPADEAGGDEDFDTQGGSDADLLLEGVKDPIDRLFKLAVWIRNPSSRAASQKVLHYRLIDQESGVDLLDAFKKLDYDYASSLFLEFRKSRARADNAEAEPLPLDKGVGVDLVWEPIRTVLSQHKQECSKGTESFLVHRIAGANVRRRQQFAYWKNHRSKLVHHSTAAIDQLKTQRTQDVHAPIAMAATGTQLPLNNPLVPLAVAQSVTTASRLDTLRVATWNDQATVASVSEYAASAWQPGKEELGFPAPPTHLSDGRFFECPYCFTLCSSRLLSDRAWRAHLIHDLRPYLCTYESCRTSDQLYDSIESWINHEESTHRLSMRCPEHPTHIFPCKDGFQSHLEAEHGNQSNDFRTALLACASKSVSAAVTRCCPICLATYTKTQELNTHISRHLERISLFSLPRSAGDSGADGADKVGSSKPNQSSGGSRHEWTAGTLIFTDSAASVGGSTPHHGIVAPSTPLDTSKANG</sequence>
<evidence type="ECO:0000259" key="2">
    <source>
        <dbReference type="PROSITE" id="PS00028"/>
    </source>
</evidence>
<gene>
    <name evidence="3" type="ORF">B0T24DRAFT_525588</name>
</gene>
<dbReference type="Proteomes" id="UP001287356">
    <property type="component" value="Unassembled WGS sequence"/>
</dbReference>
<organism evidence="3 4">
    <name type="scientific">Lasiosphaeria ovina</name>
    <dbReference type="NCBI Taxonomy" id="92902"/>
    <lineage>
        <taxon>Eukaryota</taxon>
        <taxon>Fungi</taxon>
        <taxon>Dikarya</taxon>
        <taxon>Ascomycota</taxon>
        <taxon>Pezizomycotina</taxon>
        <taxon>Sordariomycetes</taxon>
        <taxon>Sordariomycetidae</taxon>
        <taxon>Sordariales</taxon>
        <taxon>Lasiosphaeriaceae</taxon>
        <taxon>Lasiosphaeria</taxon>
    </lineage>
</organism>
<evidence type="ECO:0000313" key="3">
    <source>
        <dbReference type="EMBL" id="KAK3377081.1"/>
    </source>
</evidence>
<dbReference type="AlphaFoldDB" id="A0AAE0NAS6"/>
<keyword evidence="4" id="KW-1185">Reference proteome</keyword>
<comment type="caution">
    <text evidence="3">The sequence shown here is derived from an EMBL/GenBank/DDBJ whole genome shotgun (WGS) entry which is preliminary data.</text>
</comment>
<evidence type="ECO:0000313" key="4">
    <source>
        <dbReference type="Proteomes" id="UP001287356"/>
    </source>
</evidence>
<evidence type="ECO:0000256" key="1">
    <source>
        <dbReference type="SAM" id="MobiDB-lite"/>
    </source>
</evidence>
<dbReference type="EMBL" id="JAULSN010000003">
    <property type="protein sequence ID" value="KAK3377081.1"/>
    <property type="molecule type" value="Genomic_DNA"/>
</dbReference>
<reference evidence="3" key="1">
    <citation type="journal article" date="2023" name="Mol. Phylogenet. Evol.">
        <title>Genome-scale phylogeny and comparative genomics of the fungal order Sordariales.</title>
        <authorList>
            <person name="Hensen N."/>
            <person name="Bonometti L."/>
            <person name="Westerberg I."/>
            <person name="Brannstrom I.O."/>
            <person name="Guillou S."/>
            <person name="Cros-Aarteil S."/>
            <person name="Calhoun S."/>
            <person name="Haridas S."/>
            <person name="Kuo A."/>
            <person name="Mondo S."/>
            <person name="Pangilinan J."/>
            <person name="Riley R."/>
            <person name="LaButti K."/>
            <person name="Andreopoulos B."/>
            <person name="Lipzen A."/>
            <person name="Chen C."/>
            <person name="Yan M."/>
            <person name="Daum C."/>
            <person name="Ng V."/>
            <person name="Clum A."/>
            <person name="Steindorff A."/>
            <person name="Ohm R.A."/>
            <person name="Martin F."/>
            <person name="Silar P."/>
            <person name="Natvig D.O."/>
            <person name="Lalanne C."/>
            <person name="Gautier V."/>
            <person name="Ament-Velasquez S.L."/>
            <person name="Kruys A."/>
            <person name="Hutchinson M.I."/>
            <person name="Powell A.J."/>
            <person name="Barry K."/>
            <person name="Miller A.N."/>
            <person name="Grigoriev I.V."/>
            <person name="Debuchy R."/>
            <person name="Gladieux P."/>
            <person name="Hiltunen Thoren M."/>
            <person name="Johannesson H."/>
        </authorList>
    </citation>
    <scope>NUCLEOTIDE SEQUENCE</scope>
    <source>
        <strain evidence="3">CBS 958.72</strain>
    </source>
</reference>